<organism evidence="16 17">
    <name type="scientific">Tribonema minus</name>
    <dbReference type="NCBI Taxonomy" id="303371"/>
    <lineage>
        <taxon>Eukaryota</taxon>
        <taxon>Sar</taxon>
        <taxon>Stramenopiles</taxon>
        <taxon>Ochrophyta</taxon>
        <taxon>PX clade</taxon>
        <taxon>Xanthophyceae</taxon>
        <taxon>Tribonematales</taxon>
        <taxon>Tribonemataceae</taxon>
        <taxon>Tribonema</taxon>
    </lineage>
</organism>
<sequence>MKLTAFVATCAVLATCTEAFMPAAVHRSLAPARSSRAVLSMVATEAPPATPAADTTVHSASAMTLSRFMLEQSMKNQEYQELEALMSSIQVACKMIANLVSRAGITDLTGMQGGGGSVNIQGEEQKKLDVISNDILKECLRYTGKLGVIASEEEDHPVLVEEAFSAKYVAVFDPLDGSSNIDAAISTGTIFGIFEEKEECLVEDDADLDEARLKCLLNTLQPGDNLVAAGYCMYSSSTILVFTMGNGVNGFTLDPTIGEFVLTHPNIQVPKRGKIYSFNEANSPDWDTGLQNYVEAIKSGKGESGARYSSRYIGSMVGDVHRTLLYGGIFGYPGDKKNPNGKLRLLYEAAPMSFIVEQAGGKSTTGKERIMNIHPEQVHQRVPTFLGSADDVTELEKSLK</sequence>
<gene>
    <name evidence="16" type="ORF">JKP88DRAFT_62478</name>
</gene>
<evidence type="ECO:0000256" key="1">
    <source>
        <dbReference type="ARBA" id="ARBA00001273"/>
    </source>
</evidence>
<comment type="pathway">
    <text evidence="10">Carbohydrate biosynthesis.</text>
</comment>
<evidence type="ECO:0000256" key="3">
    <source>
        <dbReference type="ARBA" id="ARBA00010941"/>
    </source>
</evidence>
<dbReference type="GO" id="GO:0006002">
    <property type="term" value="P:fructose 6-phosphate metabolic process"/>
    <property type="evidence" value="ECO:0007669"/>
    <property type="project" value="TreeGrafter"/>
</dbReference>
<dbReference type="PANTHER" id="PTHR11556:SF1">
    <property type="entry name" value="FRUCTOSE-BISPHOSPHATASE"/>
    <property type="match status" value="1"/>
</dbReference>
<dbReference type="GO" id="GO:0046872">
    <property type="term" value="F:metal ion binding"/>
    <property type="evidence" value="ECO:0007669"/>
    <property type="project" value="UniProtKB-KW"/>
</dbReference>
<dbReference type="OrthoDB" id="10256725at2759"/>
<evidence type="ECO:0000256" key="13">
    <source>
        <dbReference type="SAM" id="SignalP"/>
    </source>
</evidence>
<dbReference type="CDD" id="cd00354">
    <property type="entry name" value="FBPase"/>
    <property type="match status" value="1"/>
</dbReference>
<evidence type="ECO:0000256" key="9">
    <source>
        <dbReference type="ARBA" id="ARBA00023277"/>
    </source>
</evidence>
<dbReference type="PIRSF" id="PIRSF500210">
    <property type="entry name" value="FBPtase"/>
    <property type="match status" value="1"/>
</dbReference>
<dbReference type="FunFam" id="3.30.540.10:FF:000019">
    <property type="entry name" value="Fructose-1,6-bisphosphatase, chloroplastic"/>
    <property type="match status" value="1"/>
</dbReference>
<dbReference type="NCBIfam" id="NF006778">
    <property type="entry name" value="PRK09293.1-1"/>
    <property type="match status" value="1"/>
</dbReference>
<dbReference type="NCBIfam" id="NF006779">
    <property type="entry name" value="PRK09293.1-3"/>
    <property type="match status" value="1"/>
</dbReference>
<comment type="catalytic activity">
    <reaction evidence="1">
        <text>beta-D-fructose 1,6-bisphosphate + H2O = beta-D-fructose 6-phosphate + phosphate</text>
        <dbReference type="Rhea" id="RHEA:11064"/>
        <dbReference type="ChEBI" id="CHEBI:15377"/>
        <dbReference type="ChEBI" id="CHEBI:32966"/>
        <dbReference type="ChEBI" id="CHEBI:43474"/>
        <dbReference type="ChEBI" id="CHEBI:57634"/>
        <dbReference type="EC" id="3.1.3.11"/>
    </reaction>
</comment>
<dbReference type="InterPro" id="IPR000146">
    <property type="entry name" value="FBPase_class-1"/>
</dbReference>
<evidence type="ECO:0000313" key="16">
    <source>
        <dbReference type="EMBL" id="KAG5181581.1"/>
    </source>
</evidence>
<dbReference type="PANTHER" id="PTHR11556">
    <property type="entry name" value="FRUCTOSE-1,6-BISPHOSPHATASE-RELATED"/>
    <property type="match status" value="1"/>
</dbReference>
<evidence type="ECO:0000256" key="4">
    <source>
        <dbReference type="ARBA" id="ARBA00011881"/>
    </source>
</evidence>
<dbReference type="PROSITE" id="PS00124">
    <property type="entry name" value="FBPASE"/>
    <property type="match status" value="1"/>
</dbReference>
<dbReference type="Pfam" id="PF18913">
    <property type="entry name" value="FBPase_C"/>
    <property type="match status" value="1"/>
</dbReference>
<keyword evidence="8" id="KW-0460">Magnesium</keyword>
<evidence type="ECO:0000256" key="8">
    <source>
        <dbReference type="ARBA" id="ARBA00022842"/>
    </source>
</evidence>
<dbReference type="GO" id="GO:0005829">
    <property type="term" value="C:cytosol"/>
    <property type="evidence" value="ECO:0007669"/>
    <property type="project" value="TreeGrafter"/>
</dbReference>
<name>A0A835YUK2_9STRA</name>
<keyword evidence="6" id="KW-0479">Metal-binding</keyword>
<feature type="chain" id="PRO_5032473684" description="fructose-bisphosphatase" evidence="13">
    <location>
        <begin position="20"/>
        <end position="400"/>
    </location>
</feature>
<dbReference type="Pfam" id="PF00316">
    <property type="entry name" value="FBPase"/>
    <property type="match status" value="1"/>
</dbReference>
<dbReference type="InterPro" id="IPR033391">
    <property type="entry name" value="FBPase_N"/>
</dbReference>
<dbReference type="GO" id="GO:0042132">
    <property type="term" value="F:fructose 1,6-bisphosphate 1-phosphatase activity"/>
    <property type="evidence" value="ECO:0007669"/>
    <property type="project" value="UniProtKB-EC"/>
</dbReference>
<dbReference type="PIRSF" id="PIRSF000904">
    <property type="entry name" value="FBPtase_SBPase"/>
    <property type="match status" value="1"/>
</dbReference>
<feature type="signal peptide" evidence="13">
    <location>
        <begin position="1"/>
        <end position="19"/>
    </location>
</feature>
<evidence type="ECO:0000256" key="11">
    <source>
        <dbReference type="ARBA" id="ARBA00032973"/>
    </source>
</evidence>
<evidence type="ECO:0000259" key="14">
    <source>
        <dbReference type="Pfam" id="PF00316"/>
    </source>
</evidence>
<keyword evidence="13" id="KW-0732">Signal</keyword>
<comment type="subunit">
    <text evidence="4">Homotetramer.</text>
</comment>
<dbReference type="GO" id="GO:0006094">
    <property type="term" value="P:gluconeogenesis"/>
    <property type="evidence" value="ECO:0007669"/>
    <property type="project" value="TreeGrafter"/>
</dbReference>
<evidence type="ECO:0000256" key="12">
    <source>
        <dbReference type="RuleBase" id="RU000508"/>
    </source>
</evidence>
<dbReference type="AlphaFoldDB" id="A0A835YUK2"/>
<dbReference type="GO" id="GO:0006000">
    <property type="term" value="P:fructose metabolic process"/>
    <property type="evidence" value="ECO:0007669"/>
    <property type="project" value="TreeGrafter"/>
</dbReference>
<dbReference type="Gene3D" id="3.40.190.80">
    <property type="match status" value="1"/>
</dbReference>
<comment type="similarity">
    <text evidence="3 12">Belongs to the FBPase class 1 family.</text>
</comment>
<evidence type="ECO:0000256" key="2">
    <source>
        <dbReference type="ARBA" id="ARBA00001946"/>
    </source>
</evidence>
<keyword evidence="7 12" id="KW-0378">Hydrolase</keyword>
<dbReference type="SUPFAM" id="SSF56655">
    <property type="entry name" value="Carbohydrate phosphatase"/>
    <property type="match status" value="1"/>
</dbReference>
<dbReference type="EC" id="3.1.3.11" evidence="5"/>
<evidence type="ECO:0000256" key="7">
    <source>
        <dbReference type="ARBA" id="ARBA00022801"/>
    </source>
</evidence>
<dbReference type="Proteomes" id="UP000664859">
    <property type="component" value="Unassembled WGS sequence"/>
</dbReference>
<dbReference type="InterPro" id="IPR020548">
    <property type="entry name" value="Fructose_bisphosphatase_AS"/>
</dbReference>
<evidence type="ECO:0000256" key="5">
    <source>
        <dbReference type="ARBA" id="ARBA00013093"/>
    </source>
</evidence>
<dbReference type="FunFam" id="3.40.190.80:FF:000001">
    <property type="entry name" value="Fructose-1,6-bisphosphatase class 1"/>
    <property type="match status" value="1"/>
</dbReference>
<dbReference type="Gene3D" id="3.30.540.10">
    <property type="entry name" value="Fructose-1,6-Bisphosphatase, subunit A, domain 1"/>
    <property type="match status" value="1"/>
</dbReference>
<dbReference type="InterPro" id="IPR044015">
    <property type="entry name" value="FBPase_C_dom"/>
</dbReference>
<comment type="caution">
    <text evidence="16">The sequence shown here is derived from an EMBL/GenBank/DDBJ whole genome shotgun (WGS) entry which is preliminary data.</text>
</comment>
<dbReference type="PRINTS" id="PR00115">
    <property type="entry name" value="F16BPHPHTASE"/>
</dbReference>
<evidence type="ECO:0000313" key="17">
    <source>
        <dbReference type="Proteomes" id="UP000664859"/>
    </source>
</evidence>
<comment type="cofactor">
    <cofactor evidence="2">
        <name>Mg(2+)</name>
        <dbReference type="ChEBI" id="CHEBI:18420"/>
    </cofactor>
</comment>
<dbReference type="GO" id="GO:0030388">
    <property type="term" value="P:fructose 1,6-bisphosphate metabolic process"/>
    <property type="evidence" value="ECO:0007669"/>
    <property type="project" value="TreeGrafter"/>
</dbReference>
<evidence type="ECO:0000259" key="15">
    <source>
        <dbReference type="Pfam" id="PF18913"/>
    </source>
</evidence>
<dbReference type="InterPro" id="IPR028343">
    <property type="entry name" value="FBPtase"/>
</dbReference>
<dbReference type="HAMAP" id="MF_01855">
    <property type="entry name" value="FBPase_class1"/>
    <property type="match status" value="1"/>
</dbReference>
<keyword evidence="9 12" id="KW-0119">Carbohydrate metabolism</keyword>
<evidence type="ECO:0000256" key="6">
    <source>
        <dbReference type="ARBA" id="ARBA00022723"/>
    </source>
</evidence>
<accession>A0A835YUK2</accession>
<feature type="domain" description="Fructose-1-6-bisphosphatase class I N-terminal" evidence="14">
    <location>
        <begin position="63"/>
        <end position="265"/>
    </location>
</feature>
<keyword evidence="17" id="KW-1185">Reference proteome</keyword>
<proteinExistence type="inferred from homology"/>
<protein>
    <recommendedName>
        <fullName evidence="5">fructose-bisphosphatase</fullName>
        <ecNumber evidence="5">3.1.3.11</ecNumber>
    </recommendedName>
    <alternativeName>
        <fullName evidence="11">D-fructose-1,6-bisphosphate 1-phosphohydrolase</fullName>
    </alternativeName>
</protein>
<feature type="domain" description="Fructose-1-6-bisphosphatase class 1 C-terminal" evidence="15">
    <location>
        <begin position="269"/>
        <end position="399"/>
    </location>
</feature>
<evidence type="ECO:0000256" key="10">
    <source>
        <dbReference type="ARBA" id="ARBA00024331"/>
    </source>
</evidence>
<dbReference type="GO" id="GO:0005986">
    <property type="term" value="P:sucrose biosynthetic process"/>
    <property type="evidence" value="ECO:0007669"/>
    <property type="project" value="TreeGrafter"/>
</dbReference>
<dbReference type="EMBL" id="JAFCMP010000312">
    <property type="protein sequence ID" value="KAG5181581.1"/>
    <property type="molecule type" value="Genomic_DNA"/>
</dbReference>
<reference evidence="16" key="1">
    <citation type="submission" date="2021-02" db="EMBL/GenBank/DDBJ databases">
        <title>First Annotated Genome of the Yellow-green Alga Tribonema minus.</title>
        <authorList>
            <person name="Mahan K.M."/>
        </authorList>
    </citation>
    <scope>NUCLEOTIDE SEQUENCE</scope>
    <source>
        <strain evidence="16">UTEX B ZZ1240</strain>
    </source>
</reference>